<reference evidence="1 2" key="1">
    <citation type="submission" date="2019-03" db="EMBL/GenBank/DDBJ databases">
        <title>First draft genome of Liparis tanakae, snailfish: a comprehensive survey of snailfish specific genes.</title>
        <authorList>
            <person name="Kim W."/>
            <person name="Song I."/>
            <person name="Jeong J.-H."/>
            <person name="Kim D."/>
            <person name="Kim S."/>
            <person name="Ryu S."/>
            <person name="Song J.Y."/>
            <person name="Lee S.K."/>
        </authorList>
    </citation>
    <scope>NUCLEOTIDE SEQUENCE [LARGE SCALE GENOMIC DNA]</scope>
    <source>
        <tissue evidence="1">Muscle</tissue>
    </source>
</reference>
<proteinExistence type="predicted"/>
<protein>
    <submittedName>
        <fullName evidence="1">Uncharacterized protein</fullName>
    </submittedName>
</protein>
<dbReference type="EMBL" id="SRLO01008244">
    <property type="protein sequence ID" value="TNN27473.1"/>
    <property type="molecule type" value="Genomic_DNA"/>
</dbReference>
<name>A0A4Z2EFE1_9TELE</name>
<evidence type="ECO:0000313" key="1">
    <source>
        <dbReference type="EMBL" id="TNN27473.1"/>
    </source>
</evidence>
<organism evidence="1 2">
    <name type="scientific">Liparis tanakae</name>
    <name type="common">Tanaka's snailfish</name>
    <dbReference type="NCBI Taxonomy" id="230148"/>
    <lineage>
        <taxon>Eukaryota</taxon>
        <taxon>Metazoa</taxon>
        <taxon>Chordata</taxon>
        <taxon>Craniata</taxon>
        <taxon>Vertebrata</taxon>
        <taxon>Euteleostomi</taxon>
        <taxon>Actinopterygii</taxon>
        <taxon>Neopterygii</taxon>
        <taxon>Teleostei</taxon>
        <taxon>Neoteleostei</taxon>
        <taxon>Acanthomorphata</taxon>
        <taxon>Eupercaria</taxon>
        <taxon>Perciformes</taxon>
        <taxon>Cottioidei</taxon>
        <taxon>Cottales</taxon>
        <taxon>Liparidae</taxon>
        <taxon>Liparis</taxon>
    </lineage>
</organism>
<sequence>MKFQLDVGVERKDGEMEMEILFLHRKLTPSFNVFSRLRKDSGPQTASEYTCRGVPTAAGGGAYTRYER</sequence>
<gene>
    <name evidence="1" type="ORF">EYF80_062383</name>
</gene>
<dbReference type="AlphaFoldDB" id="A0A4Z2EFE1"/>
<evidence type="ECO:0000313" key="2">
    <source>
        <dbReference type="Proteomes" id="UP000314294"/>
    </source>
</evidence>
<dbReference type="Proteomes" id="UP000314294">
    <property type="component" value="Unassembled WGS sequence"/>
</dbReference>
<accession>A0A4Z2EFE1</accession>
<keyword evidence="2" id="KW-1185">Reference proteome</keyword>
<comment type="caution">
    <text evidence="1">The sequence shown here is derived from an EMBL/GenBank/DDBJ whole genome shotgun (WGS) entry which is preliminary data.</text>
</comment>